<evidence type="ECO:0000313" key="9">
    <source>
        <dbReference type="Proteomes" id="UP000502005"/>
    </source>
</evidence>
<feature type="domain" description="Metallo-beta-lactamase" evidence="7">
    <location>
        <begin position="506"/>
        <end position="687"/>
    </location>
</feature>
<feature type="transmembrane region" description="Helical" evidence="6">
    <location>
        <begin position="359"/>
        <end position="376"/>
    </location>
</feature>
<dbReference type="InterPro" id="IPR036866">
    <property type="entry name" value="RibonucZ/Hydroxyglut_hydro"/>
</dbReference>
<dbReference type="InterPro" id="IPR001279">
    <property type="entry name" value="Metallo-B-lactamas"/>
</dbReference>
<evidence type="ECO:0000256" key="5">
    <source>
        <dbReference type="ARBA" id="ARBA00023136"/>
    </source>
</evidence>
<evidence type="ECO:0000256" key="2">
    <source>
        <dbReference type="ARBA" id="ARBA00022475"/>
    </source>
</evidence>
<dbReference type="Pfam" id="PF00753">
    <property type="entry name" value="Lactamase_B"/>
    <property type="match status" value="1"/>
</dbReference>
<dbReference type="SMART" id="SM00849">
    <property type="entry name" value="Lactamase_B"/>
    <property type="match status" value="1"/>
</dbReference>
<dbReference type="PANTHER" id="PTHR30619:SF1">
    <property type="entry name" value="RECOMBINATION PROTEIN 2"/>
    <property type="match status" value="1"/>
</dbReference>
<dbReference type="Pfam" id="PF03772">
    <property type="entry name" value="Competence"/>
    <property type="match status" value="1"/>
</dbReference>
<evidence type="ECO:0000256" key="4">
    <source>
        <dbReference type="ARBA" id="ARBA00022989"/>
    </source>
</evidence>
<name>A0A6B9FWR0_PANCY</name>
<protein>
    <submittedName>
        <fullName evidence="8">DNA internalization-related competence protein ComEC/Rec2</fullName>
    </submittedName>
</protein>
<proteinExistence type="predicted"/>
<feature type="transmembrane region" description="Helical" evidence="6">
    <location>
        <begin position="225"/>
        <end position="246"/>
    </location>
</feature>
<gene>
    <name evidence="8" type="ORF">CUN67_06635</name>
</gene>
<dbReference type="AlphaFoldDB" id="A0A6B9FWR0"/>
<dbReference type="InterPro" id="IPR004477">
    <property type="entry name" value="ComEC_N"/>
</dbReference>
<dbReference type="Proteomes" id="UP000502005">
    <property type="component" value="Chromosome"/>
</dbReference>
<dbReference type="GO" id="GO:0005886">
    <property type="term" value="C:plasma membrane"/>
    <property type="evidence" value="ECO:0007669"/>
    <property type="project" value="UniProtKB-SubCell"/>
</dbReference>
<dbReference type="RefSeq" id="WP_208714513.1">
    <property type="nucleotide sequence ID" value="NZ_CP024768.1"/>
</dbReference>
<evidence type="ECO:0000259" key="7">
    <source>
        <dbReference type="SMART" id="SM00849"/>
    </source>
</evidence>
<feature type="transmembrane region" description="Helical" evidence="6">
    <location>
        <begin position="446"/>
        <end position="463"/>
    </location>
</feature>
<keyword evidence="3 6" id="KW-0812">Transmembrane</keyword>
<keyword evidence="4 6" id="KW-1133">Transmembrane helix</keyword>
<organism evidence="8 9">
    <name type="scientific">Pantoea cypripedii</name>
    <name type="common">Pectobacterium cypripedii</name>
    <name type="synonym">Erwinia cypripedii</name>
    <dbReference type="NCBI Taxonomy" id="55209"/>
    <lineage>
        <taxon>Bacteria</taxon>
        <taxon>Pseudomonadati</taxon>
        <taxon>Pseudomonadota</taxon>
        <taxon>Gammaproteobacteria</taxon>
        <taxon>Enterobacterales</taxon>
        <taxon>Erwiniaceae</taxon>
        <taxon>Pantoea</taxon>
    </lineage>
</organism>
<dbReference type="InterPro" id="IPR052159">
    <property type="entry name" value="Competence_DNA_uptake"/>
</dbReference>
<feature type="transmembrane region" description="Helical" evidence="6">
    <location>
        <begin position="46"/>
        <end position="63"/>
    </location>
</feature>
<feature type="transmembrane region" description="Helical" evidence="6">
    <location>
        <begin position="258"/>
        <end position="277"/>
    </location>
</feature>
<dbReference type="NCBIfam" id="TIGR00361">
    <property type="entry name" value="ComEC_Rec2"/>
    <property type="match status" value="1"/>
</dbReference>
<dbReference type="EMBL" id="CP024768">
    <property type="protein sequence ID" value="QGY28631.1"/>
    <property type="molecule type" value="Genomic_DNA"/>
</dbReference>
<dbReference type="InterPro" id="IPR004797">
    <property type="entry name" value="Competence_ComEC/Rec2"/>
</dbReference>
<feature type="transmembrane region" description="Helical" evidence="6">
    <location>
        <begin position="289"/>
        <end position="310"/>
    </location>
</feature>
<evidence type="ECO:0000313" key="8">
    <source>
        <dbReference type="EMBL" id="QGY28631.1"/>
    </source>
</evidence>
<evidence type="ECO:0000256" key="1">
    <source>
        <dbReference type="ARBA" id="ARBA00004651"/>
    </source>
</evidence>
<dbReference type="PANTHER" id="PTHR30619">
    <property type="entry name" value="DNA INTERNALIZATION/COMPETENCE PROTEIN COMEC/REC2"/>
    <property type="match status" value="1"/>
</dbReference>
<dbReference type="GO" id="GO:0030420">
    <property type="term" value="P:establishment of competence for transformation"/>
    <property type="evidence" value="ECO:0007669"/>
    <property type="project" value="InterPro"/>
</dbReference>
<dbReference type="InterPro" id="IPR035681">
    <property type="entry name" value="ComA-like_MBL"/>
</dbReference>
<dbReference type="Pfam" id="PF13567">
    <property type="entry name" value="DUF4131"/>
    <property type="match status" value="1"/>
</dbReference>
<comment type="subcellular location">
    <subcellularLocation>
        <location evidence="1">Cell membrane</location>
        <topology evidence="1">Multi-pass membrane protein</topology>
    </subcellularLocation>
</comment>
<keyword evidence="5 6" id="KW-0472">Membrane</keyword>
<dbReference type="SUPFAM" id="SSF56281">
    <property type="entry name" value="Metallo-hydrolase/oxidoreductase"/>
    <property type="match status" value="1"/>
</dbReference>
<sequence>MPTTWTVLAGLMILAVLPLGFLSQLPGNGTLAMIAAAALLLRLQPLTSLRVLAPALLLMLWALSEARQITASIELLAKAPVNAIVRVSDVREDNKQLKIQLLQIDGRYQFPPLFATLNDNGEGEPFCAGQRWQMQLRLRPVHARLNEGEFDLQRFALAQHTPLQGTIINRQAINKACSWRARLIHYHLPAFTQMASPAIVQALAFGMRDAMTQEQRRLLRETGTAHLMAISGMHIALAASVGWLLARILQGVFPARHINYLFPLIASWFTAAIYCWVSGGHPPAQRAMLALTLWMLIRIAGWQLTGWQVWTLCVGLLLFVDPLTVLSESFWLSALAVAILLIWYQWFALPERFRTRRRWILLQLLHLQLGMMLLMAPLQIFLFQGISISALLANLLAVPVISFISVPLILLAMLVPVASLSGGLWWLADQSVHKVMQGLAWLPPGWLAYGDALPALGLLWGGIFAWRSGILYRAPVQCCSIAVALLIWRSNTPRDEWQIDMIDVGHGLAVVITQGDEAVLYDTGPRWNQGDAGNRVILPWLQHKNRTLRAVMLSHKHLDHRGGLGSIVAAIPDIPVRSALPEPQHLPCYQGEEWHWGRLRFSVLWPPRGATQGENNDSCVIRVDDGKVSLLLTGDIELEAERKLVTQQKKVLASTILQVPHHGSRTSSSALLLRNVAGKVAIASVARYNAWRMPAKTVVDAYRQNGYHWYDTAQSGQINIAINAGHWQIKGLREQIMPRWYHQWFGVKRESR</sequence>
<keyword evidence="2" id="KW-1003">Cell membrane</keyword>
<evidence type="ECO:0000256" key="3">
    <source>
        <dbReference type="ARBA" id="ARBA00022692"/>
    </source>
</evidence>
<evidence type="ECO:0000256" key="6">
    <source>
        <dbReference type="SAM" id="Phobius"/>
    </source>
</evidence>
<dbReference type="Gene3D" id="3.60.15.10">
    <property type="entry name" value="Ribonuclease Z/Hydroxyacylglutathione hydrolase-like"/>
    <property type="match status" value="1"/>
</dbReference>
<reference evidence="8 9" key="1">
    <citation type="submission" date="2017-11" db="EMBL/GenBank/DDBJ databases">
        <title>Genome sequence of Pantoea cypripedii NE1.</title>
        <authorList>
            <person name="Nascimento F.X."/>
        </authorList>
    </citation>
    <scope>NUCLEOTIDE SEQUENCE [LARGE SCALE GENOMIC DNA]</scope>
    <source>
        <strain evidence="8 9">NE1</strain>
    </source>
</reference>
<accession>A0A6B9FWR0</accession>
<dbReference type="CDD" id="cd07731">
    <property type="entry name" value="ComA-like_MBL-fold"/>
    <property type="match status" value="1"/>
</dbReference>
<dbReference type="InterPro" id="IPR025405">
    <property type="entry name" value="DUF4131"/>
</dbReference>
<feature type="transmembrane region" description="Helical" evidence="6">
    <location>
        <begin position="330"/>
        <end position="347"/>
    </location>
</feature>
<dbReference type="NCBIfam" id="TIGR00360">
    <property type="entry name" value="ComEC_N-term"/>
    <property type="match status" value="1"/>
</dbReference>
<feature type="transmembrane region" description="Helical" evidence="6">
    <location>
        <begin position="408"/>
        <end position="426"/>
    </location>
</feature>